<keyword evidence="3" id="KW-0050">Antiport</keyword>
<feature type="transmembrane region" description="Helical" evidence="10">
    <location>
        <begin position="419"/>
        <end position="440"/>
    </location>
</feature>
<feature type="transmembrane region" description="Helical" evidence="10">
    <location>
        <begin position="386"/>
        <end position="407"/>
    </location>
</feature>
<proteinExistence type="predicted"/>
<dbReference type="GO" id="GO:0015297">
    <property type="term" value="F:antiporter activity"/>
    <property type="evidence" value="ECO:0007669"/>
    <property type="project" value="UniProtKB-KW"/>
</dbReference>
<dbReference type="PANTHER" id="PTHR43298:SF2">
    <property type="entry name" value="FMN_FAD EXPORTER YEEO-RELATED"/>
    <property type="match status" value="1"/>
</dbReference>
<reference evidence="11" key="1">
    <citation type="journal article" date="2014" name="Int. J. Syst. Evol. Microbiol.">
        <title>Complete genome sequence of Corynebacterium casei LMG S-19264T (=DSM 44701T), isolated from a smear-ripened cheese.</title>
        <authorList>
            <consortium name="US DOE Joint Genome Institute (JGI-PGF)"/>
            <person name="Walter F."/>
            <person name="Albersmeier A."/>
            <person name="Kalinowski J."/>
            <person name="Ruckert C."/>
        </authorList>
    </citation>
    <scope>NUCLEOTIDE SEQUENCE</scope>
    <source>
        <strain evidence="11">CGMCC 1.12921</strain>
    </source>
</reference>
<keyword evidence="6 10" id="KW-1133">Transmembrane helix</keyword>
<dbReference type="Proteomes" id="UP000613582">
    <property type="component" value="Unassembled WGS sequence"/>
</dbReference>
<dbReference type="PANTHER" id="PTHR43298">
    <property type="entry name" value="MULTIDRUG RESISTANCE PROTEIN NORM-RELATED"/>
    <property type="match status" value="1"/>
</dbReference>
<evidence type="ECO:0000256" key="1">
    <source>
        <dbReference type="ARBA" id="ARBA00004429"/>
    </source>
</evidence>
<keyword evidence="2" id="KW-0813">Transport</keyword>
<evidence type="ECO:0000256" key="9">
    <source>
        <dbReference type="ARBA" id="ARBA00031636"/>
    </source>
</evidence>
<dbReference type="InterPro" id="IPR002528">
    <property type="entry name" value="MATE_fam"/>
</dbReference>
<keyword evidence="8 10" id="KW-0472">Membrane</keyword>
<evidence type="ECO:0000313" key="12">
    <source>
        <dbReference type="Proteomes" id="UP000613582"/>
    </source>
</evidence>
<evidence type="ECO:0000256" key="4">
    <source>
        <dbReference type="ARBA" id="ARBA00022475"/>
    </source>
</evidence>
<evidence type="ECO:0000256" key="2">
    <source>
        <dbReference type="ARBA" id="ARBA00022448"/>
    </source>
</evidence>
<keyword evidence="12" id="KW-1185">Reference proteome</keyword>
<dbReference type="NCBIfam" id="TIGR00797">
    <property type="entry name" value="matE"/>
    <property type="match status" value="1"/>
</dbReference>
<feature type="transmembrane region" description="Helical" evidence="10">
    <location>
        <begin position="90"/>
        <end position="112"/>
    </location>
</feature>
<feature type="transmembrane region" description="Helical" evidence="10">
    <location>
        <begin position="318"/>
        <end position="338"/>
    </location>
</feature>
<keyword evidence="4" id="KW-1003">Cell membrane</keyword>
<keyword evidence="7" id="KW-0406">Ion transport</keyword>
<evidence type="ECO:0000256" key="6">
    <source>
        <dbReference type="ARBA" id="ARBA00022989"/>
    </source>
</evidence>
<comment type="caution">
    <text evidence="11">The sequence shown here is derived from an EMBL/GenBank/DDBJ whole genome shotgun (WGS) entry which is preliminary data.</text>
</comment>
<dbReference type="PIRSF" id="PIRSF006603">
    <property type="entry name" value="DinF"/>
    <property type="match status" value="1"/>
</dbReference>
<evidence type="ECO:0000256" key="5">
    <source>
        <dbReference type="ARBA" id="ARBA00022692"/>
    </source>
</evidence>
<feature type="transmembrane region" description="Helical" evidence="10">
    <location>
        <begin position="47"/>
        <end position="69"/>
    </location>
</feature>
<feature type="transmembrane region" description="Helical" evidence="10">
    <location>
        <begin position="136"/>
        <end position="154"/>
    </location>
</feature>
<dbReference type="GO" id="GO:0006811">
    <property type="term" value="P:monoatomic ion transport"/>
    <property type="evidence" value="ECO:0007669"/>
    <property type="project" value="UniProtKB-KW"/>
</dbReference>
<dbReference type="InterPro" id="IPR050222">
    <property type="entry name" value="MATE_MdtK"/>
</dbReference>
<evidence type="ECO:0000256" key="10">
    <source>
        <dbReference type="SAM" id="Phobius"/>
    </source>
</evidence>
<evidence type="ECO:0000256" key="8">
    <source>
        <dbReference type="ARBA" id="ARBA00023136"/>
    </source>
</evidence>
<dbReference type="GO" id="GO:0042910">
    <property type="term" value="F:xenobiotic transmembrane transporter activity"/>
    <property type="evidence" value="ECO:0007669"/>
    <property type="project" value="InterPro"/>
</dbReference>
<dbReference type="RefSeq" id="WP_188481176.1">
    <property type="nucleotide sequence ID" value="NZ_BMGH01000001.1"/>
</dbReference>
<dbReference type="InterPro" id="IPR048279">
    <property type="entry name" value="MdtK-like"/>
</dbReference>
<sequence>MQGRLTGGPVGWTLWRLSWPMSMGLFSIIAFNIVDTFYIGMLGAEPLAAIGFCFPVIFFMGAFAIGLGFGAQSVVSRAIGEGNMPRARRLTANTMTLVIGYSLFMTVLMQVISDPVFRLLGTPETLMPYVDQYMDVWYMGLIFLVSPIVANSLIRANGEALIPSIMMVVAAFINAVISPVLVFGWLGFPEMGMAGAAWATIAARFTIVIAAVWYLGFHEKVMEISWRSVQALPRHVGSILRFSVPATIAQLVSPLATAAIVRILAQYGPEAVAGFTVGSRIETLMLIPFFALQQGIGPFIGQNAGAKKPERLEQAERWIWRFAVLWGLFAMTVLACFGGDIGRLFSDHPDIIASTDQFLMLTGIGFVFAGLFYAGLGVLNPLGHPNLAAMMSAVRFLIVYIGAAWVLSRGLIPGIDGPTGVFLAAPLSWLVAGALAAWLINSRLPHGEKAGGKTTDKASV</sequence>
<dbReference type="EMBL" id="BMGH01000001">
    <property type="protein sequence ID" value="GGC95682.1"/>
    <property type="molecule type" value="Genomic_DNA"/>
</dbReference>
<accession>A0A8J2V3U8</accession>
<evidence type="ECO:0000313" key="11">
    <source>
        <dbReference type="EMBL" id="GGC95682.1"/>
    </source>
</evidence>
<dbReference type="GO" id="GO:0005886">
    <property type="term" value="C:plasma membrane"/>
    <property type="evidence" value="ECO:0007669"/>
    <property type="project" value="UniProtKB-SubCell"/>
</dbReference>
<keyword evidence="5 10" id="KW-0812">Transmembrane</keyword>
<gene>
    <name evidence="11" type="ORF">GCM10011342_00580</name>
</gene>
<comment type="subcellular location">
    <subcellularLocation>
        <location evidence="1">Cell inner membrane</location>
        <topology evidence="1">Multi-pass membrane protein</topology>
    </subcellularLocation>
</comment>
<organism evidence="11 12">
    <name type="scientific">Aquisalinus flavus</name>
    <dbReference type="NCBI Taxonomy" id="1526572"/>
    <lineage>
        <taxon>Bacteria</taxon>
        <taxon>Pseudomonadati</taxon>
        <taxon>Pseudomonadota</taxon>
        <taxon>Alphaproteobacteria</taxon>
        <taxon>Parvularculales</taxon>
        <taxon>Parvularculaceae</taxon>
        <taxon>Aquisalinus</taxon>
    </lineage>
</organism>
<evidence type="ECO:0000256" key="3">
    <source>
        <dbReference type="ARBA" id="ARBA00022449"/>
    </source>
</evidence>
<dbReference type="Pfam" id="PF01554">
    <property type="entry name" value="MatE"/>
    <property type="match status" value="2"/>
</dbReference>
<feature type="transmembrane region" description="Helical" evidence="10">
    <location>
        <begin position="166"/>
        <end position="188"/>
    </location>
</feature>
<reference evidence="11" key="2">
    <citation type="submission" date="2020-09" db="EMBL/GenBank/DDBJ databases">
        <authorList>
            <person name="Sun Q."/>
            <person name="Zhou Y."/>
        </authorList>
    </citation>
    <scope>NUCLEOTIDE SEQUENCE</scope>
    <source>
        <strain evidence="11">CGMCC 1.12921</strain>
    </source>
</reference>
<evidence type="ECO:0000256" key="7">
    <source>
        <dbReference type="ARBA" id="ARBA00023065"/>
    </source>
</evidence>
<dbReference type="AlphaFoldDB" id="A0A8J2V3U8"/>
<name>A0A8J2V3U8_9PROT</name>
<protein>
    <recommendedName>
        <fullName evidence="9">Multidrug-efflux transporter</fullName>
    </recommendedName>
</protein>
<feature type="transmembrane region" description="Helical" evidence="10">
    <location>
        <begin position="21"/>
        <end position="41"/>
    </location>
</feature>
<feature type="transmembrane region" description="Helical" evidence="10">
    <location>
        <begin position="194"/>
        <end position="217"/>
    </location>
</feature>
<feature type="transmembrane region" description="Helical" evidence="10">
    <location>
        <begin position="358"/>
        <end position="379"/>
    </location>
</feature>